<reference evidence="3 4" key="1">
    <citation type="submission" date="2020-08" db="EMBL/GenBank/DDBJ databases">
        <title>Genomic Encyclopedia of Type Strains, Phase IV (KMG-V): Genome sequencing to study the core and pangenomes of soil and plant-associated prokaryotes.</title>
        <authorList>
            <person name="Whitman W."/>
        </authorList>
    </citation>
    <scope>NUCLEOTIDE SEQUENCE [LARGE SCALE GENOMIC DNA]</scope>
    <source>
        <strain evidence="3 4">S3M1</strain>
    </source>
</reference>
<feature type="domain" description="DUF11" evidence="2">
    <location>
        <begin position="308"/>
        <end position="420"/>
    </location>
</feature>
<dbReference type="InterPro" id="IPR047589">
    <property type="entry name" value="DUF11_rpt"/>
</dbReference>
<organism evidence="3 4">
    <name type="scientific">Pedobacter cryoconitis</name>
    <dbReference type="NCBI Taxonomy" id="188932"/>
    <lineage>
        <taxon>Bacteria</taxon>
        <taxon>Pseudomonadati</taxon>
        <taxon>Bacteroidota</taxon>
        <taxon>Sphingobacteriia</taxon>
        <taxon>Sphingobacteriales</taxon>
        <taxon>Sphingobacteriaceae</taxon>
        <taxon>Pedobacter</taxon>
    </lineage>
</organism>
<dbReference type="PANTHER" id="PTHR34819">
    <property type="entry name" value="LARGE CYSTEINE-RICH PERIPLASMIC PROTEIN OMCB"/>
    <property type="match status" value="1"/>
</dbReference>
<feature type="domain" description="DUF11" evidence="2">
    <location>
        <begin position="431"/>
        <end position="542"/>
    </location>
</feature>
<feature type="domain" description="DUF11" evidence="2">
    <location>
        <begin position="915"/>
        <end position="1022"/>
    </location>
</feature>
<evidence type="ECO:0000313" key="3">
    <source>
        <dbReference type="EMBL" id="MBB5634116.1"/>
    </source>
</evidence>
<feature type="domain" description="DUF11" evidence="2">
    <location>
        <begin position="794"/>
        <end position="905"/>
    </location>
</feature>
<dbReference type="PANTHER" id="PTHR34819:SF3">
    <property type="entry name" value="CELL SURFACE PROTEIN"/>
    <property type="match status" value="1"/>
</dbReference>
<accession>A0A7W9DWR2</accession>
<feature type="signal peptide" evidence="1">
    <location>
        <begin position="1"/>
        <end position="27"/>
    </location>
</feature>
<dbReference type="Pfam" id="PF01345">
    <property type="entry name" value="DUF11"/>
    <property type="match status" value="6"/>
</dbReference>
<protein>
    <submittedName>
        <fullName evidence="3">Putative repeat protein (TIGR01451 family)</fullName>
    </submittedName>
</protein>
<evidence type="ECO:0000313" key="4">
    <source>
        <dbReference type="Proteomes" id="UP000537204"/>
    </source>
</evidence>
<dbReference type="EMBL" id="JACHCE010000001">
    <property type="protein sequence ID" value="MBB5634116.1"/>
    <property type="molecule type" value="Genomic_DNA"/>
</dbReference>
<name>A0A7W9DWR2_9SPHI</name>
<dbReference type="Proteomes" id="UP000537204">
    <property type="component" value="Unassembled WGS sequence"/>
</dbReference>
<dbReference type="InterPro" id="IPR001434">
    <property type="entry name" value="OmcB-like_DUF11"/>
</dbReference>
<feature type="domain" description="DUF11" evidence="2">
    <location>
        <begin position="673"/>
        <end position="782"/>
    </location>
</feature>
<keyword evidence="1" id="KW-0732">Signal</keyword>
<evidence type="ECO:0000259" key="2">
    <source>
        <dbReference type="Pfam" id="PF01345"/>
    </source>
</evidence>
<feature type="non-terminal residue" evidence="3">
    <location>
        <position position="1022"/>
    </location>
</feature>
<dbReference type="AlphaFoldDB" id="A0A7W9DWR2"/>
<dbReference type="NCBIfam" id="TIGR01451">
    <property type="entry name" value="B_ant_repeat"/>
    <property type="match status" value="6"/>
</dbReference>
<gene>
    <name evidence="3" type="ORF">HDE68_000001</name>
</gene>
<dbReference type="InterPro" id="IPR051172">
    <property type="entry name" value="Chlamydia_OmcB"/>
</dbReference>
<sequence length="1022" mass="102095">MKRLFTLPLSAKIFALSLFFFPFLSLAQNPKTLELFAGSGSTAANGPTVLPQTVTLLENTNNPTGTTSATYNAGGSPVTVTYSLSNQQYSTASWPLTALPVNPGVFFGGGLGTGTDQYIAGSSFITQGGVGGGVDASFTSSPLNSGGPGNGISAATNYGISLLTSATVLRNANVPVGGRVQMADLTITFSRPVNNPVIHFGGMGASSSIKLAQEYTLLTTGITLSKLSGTSELTVSGTSITNNAATPDATCGAGGACGSVLFSGQNLTTITLRVYMRSAAATGTAWSAANSSSGDVVVIGVSLDSPVDLSITKTASSLTPSIGSNVTFTLTANNLGNNNATGVTVNDLLPAGYTFVSAIPSAGTYNSGTGVWTIGNLAANTGTATLSMVATVNLTGPYANTATITGNQSDPVTANNTSTIVPVPVLTTDRQITKTVNNPTPIVGSNVIFTLNAVNNGPSPATGVNVTDLLPAGYTYVSNTPPTAGTYVNLTGLWAIGNLASTAGATMTITATVNPTGPYINTAAITGIENDPVVANNTSSVTPVPASAADRTISKTVSNPTPLIGTNVIFTLTATNNGPSASTGTSVTDLLPAGYTYVSSLPSLGTTYVPGTGIWTIGTLANGTSAVLTITATVNATGPYANTATITGNENDPTAGNNTATVTPVPVAVTDRAIVKTVDNLTPQIGSNVVFTLVAANNGLSHGTGITVTDLLPAGYTYVSSTPPAGTTYVPATGLWTIGALANGATSTLTITAKVNATGSYSNTATITGNETDPVAANNTSTILPVPVPASDKSIVKTVNNLTPAVGSNVVFTLVATNNGPSTSNATVVTDLLPIGYTYVSSTPAAGTSYIPLTGTWTIGPLANGASSTMTITATVNPVGPYINTAVITGLEIDPVPGNNTSSITPVPVATSDRSVVKTVSNPAPLVGSNVIFNIVATNNGPSTGTGITVNDLLPAGYTYVSSLPALGTTYVPGTGVWNIGTLGSGLSSALAITATVNATGPYANTATITGNENDPTAGNNT</sequence>
<dbReference type="RefSeq" id="WP_183877665.1">
    <property type="nucleotide sequence ID" value="NZ_JACHCE010000001.1"/>
</dbReference>
<feature type="chain" id="PRO_5031223217" evidence="1">
    <location>
        <begin position="28"/>
        <end position="1022"/>
    </location>
</feature>
<dbReference type="Gene3D" id="2.60.40.3080">
    <property type="match status" value="6"/>
</dbReference>
<comment type="caution">
    <text evidence="3">The sequence shown here is derived from an EMBL/GenBank/DDBJ whole genome shotgun (WGS) entry which is preliminary data.</text>
</comment>
<feature type="domain" description="DUF11" evidence="2">
    <location>
        <begin position="552"/>
        <end position="663"/>
    </location>
</feature>
<proteinExistence type="predicted"/>
<evidence type="ECO:0000256" key="1">
    <source>
        <dbReference type="SAM" id="SignalP"/>
    </source>
</evidence>